<evidence type="ECO:0000313" key="4">
    <source>
        <dbReference type="Proteomes" id="UP000076722"/>
    </source>
</evidence>
<keyword evidence="2" id="KW-1133">Transmembrane helix</keyword>
<protein>
    <submittedName>
        <fullName evidence="3">Uncharacterized protein</fullName>
    </submittedName>
</protein>
<sequence>MLVRPSLASKALHKRNARRSAKSHIYPPSFRVRLHAVSRRKFRAPSLQIKLASSPNERSESPHSLQPAKETLTFRLAGLRAPGVLTIRPASGATADPQLSQRVHIDGNGKFAFEYEYENHAEVTAIVMKSGQIVRKALKSVAIPVATLGFLCVVVTLFCYFTSHCDIPLQRWVNVSAIKRVMEVAKEYVITINNTRLRIIALYEIAQCYLRTN</sequence>
<feature type="transmembrane region" description="Helical" evidence="2">
    <location>
        <begin position="141"/>
        <end position="163"/>
    </location>
</feature>
<feature type="compositionally biased region" description="Basic residues" evidence="1">
    <location>
        <begin position="11"/>
        <end position="22"/>
    </location>
</feature>
<accession>A0A164MXK1</accession>
<dbReference type="AlphaFoldDB" id="A0A164MXK1"/>
<keyword evidence="2" id="KW-0472">Membrane</keyword>
<keyword evidence="4" id="KW-1185">Reference proteome</keyword>
<dbReference type="EMBL" id="KV419455">
    <property type="protein sequence ID" value="KZS87145.1"/>
    <property type="molecule type" value="Genomic_DNA"/>
</dbReference>
<dbReference type="Proteomes" id="UP000076722">
    <property type="component" value="Unassembled WGS sequence"/>
</dbReference>
<evidence type="ECO:0000313" key="3">
    <source>
        <dbReference type="EMBL" id="KZS87145.1"/>
    </source>
</evidence>
<name>A0A164MXK1_9AGAM</name>
<keyword evidence="2" id="KW-0812">Transmembrane</keyword>
<reference evidence="3 4" key="1">
    <citation type="journal article" date="2016" name="Mol. Biol. Evol.">
        <title>Comparative Genomics of Early-Diverging Mushroom-Forming Fungi Provides Insights into the Origins of Lignocellulose Decay Capabilities.</title>
        <authorList>
            <person name="Nagy L.G."/>
            <person name="Riley R."/>
            <person name="Tritt A."/>
            <person name="Adam C."/>
            <person name="Daum C."/>
            <person name="Floudas D."/>
            <person name="Sun H."/>
            <person name="Yadav J.S."/>
            <person name="Pangilinan J."/>
            <person name="Larsson K.H."/>
            <person name="Matsuura K."/>
            <person name="Barry K."/>
            <person name="Labutti K."/>
            <person name="Kuo R."/>
            <person name="Ohm R.A."/>
            <person name="Bhattacharya S.S."/>
            <person name="Shirouzu T."/>
            <person name="Yoshinaga Y."/>
            <person name="Martin F.M."/>
            <person name="Grigoriev I.V."/>
            <person name="Hibbett D.S."/>
        </authorList>
    </citation>
    <scope>NUCLEOTIDE SEQUENCE [LARGE SCALE GENOMIC DNA]</scope>
    <source>
        <strain evidence="3 4">HHB9708</strain>
    </source>
</reference>
<evidence type="ECO:0000256" key="1">
    <source>
        <dbReference type="SAM" id="MobiDB-lite"/>
    </source>
</evidence>
<gene>
    <name evidence="3" type="ORF">SISNIDRAFT_491287</name>
</gene>
<feature type="region of interest" description="Disordered" evidence="1">
    <location>
        <begin position="1"/>
        <end position="24"/>
    </location>
</feature>
<evidence type="ECO:0000256" key="2">
    <source>
        <dbReference type="SAM" id="Phobius"/>
    </source>
</evidence>
<organism evidence="3 4">
    <name type="scientific">Sistotremastrum niveocremeum HHB9708</name>
    <dbReference type="NCBI Taxonomy" id="1314777"/>
    <lineage>
        <taxon>Eukaryota</taxon>
        <taxon>Fungi</taxon>
        <taxon>Dikarya</taxon>
        <taxon>Basidiomycota</taxon>
        <taxon>Agaricomycotina</taxon>
        <taxon>Agaricomycetes</taxon>
        <taxon>Sistotremastrales</taxon>
        <taxon>Sistotremastraceae</taxon>
        <taxon>Sertulicium</taxon>
        <taxon>Sertulicium niveocremeum</taxon>
    </lineage>
</organism>
<proteinExistence type="predicted"/>